<feature type="transmembrane region" description="Helical" evidence="8">
    <location>
        <begin position="932"/>
        <end position="958"/>
    </location>
</feature>
<dbReference type="PANTHER" id="PTHR12266">
    <property type="entry name" value="NA+/CA2+ K+ INDEPENDENT EXCHANGER"/>
    <property type="match status" value="1"/>
</dbReference>
<dbReference type="PANTHER" id="PTHR12266:SF0">
    <property type="entry name" value="MITOCHONDRIAL SODIUM_CALCIUM EXCHANGER PROTEIN"/>
    <property type="match status" value="1"/>
</dbReference>
<evidence type="ECO:0000256" key="6">
    <source>
        <dbReference type="ARBA" id="ARBA00023136"/>
    </source>
</evidence>
<dbReference type="GO" id="GO:0008324">
    <property type="term" value="F:monoatomic cation transmembrane transporter activity"/>
    <property type="evidence" value="ECO:0007669"/>
    <property type="project" value="TreeGrafter"/>
</dbReference>
<dbReference type="Gene3D" id="1.20.1420.30">
    <property type="entry name" value="NCX, central ion-binding region"/>
    <property type="match status" value="2"/>
</dbReference>
<dbReference type="FunCoup" id="A0A1Y2FYV0">
    <property type="interactions" value="46"/>
</dbReference>
<feature type="compositionally biased region" description="Polar residues" evidence="7">
    <location>
        <begin position="774"/>
        <end position="784"/>
    </location>
</feature>
<evidence type="ECO:0000259" key="9">
    <source>
        <dbReference type="Pfam" id="PF01699"/>
    </source>
</evidence>
<dbReference type="Pfam" id="PF01699">
    <property type="entry name" value="Na_Ca_ex"/>
    <property type="match status" value="2"/>
</dbReference>
<feature type="transmembrane region" description="Helical" evidence="8">
    <location>
        <begin position="811"/>
        <end position="830"/>
    </location>
</feature>
<dbReference type="InParanoid" id="A0A1Y2FYV0"/>
<feature type="domain" description="Sodium/calcium exchanger membrane region" evidence="9">
    <location>
        <begin position="101"/>
        <end position="240"/>
    </location>
</feature>
<feature type="region of interest" description="Disordered" evidence="7">
    <location>
        <begin position="444"/>
        <end position="561"/>
    </location>
</feature>
<keyword evidence="4 8" id="KW-0812">Transmembrane</keyword>
<gene>
    <name evidence="10" type="ORF">BCR35DRAFT_301044</name>
</gene>
<protein>
    <submittedName>
        <fullName evidence="10">Sodium/calcium exchanger protein-domain-containing protein</fullName>
    </submittedName>
</protein>
<keyword evidence="5 8" id="KW-1133">Transmembrane helix</keyword>
<dbReference type="InterPro" id="IPR004837">
    <property type="entry name" value="NaCa_Exmemb"/>
</dbReference>
<feature type="transmembrane region" description="Helical" evidence="8">
    <location>
        <begin position="165"/>
        <end position="186"/>
    </location>
</feature>
<name>A0A1Y2FYV0_9BASI</name>
<dbReference type="InterPro" id="IPR051359">
    <property type="entry name" value="CaCA_antiporter"/>
</dbReference>
<comment type="subcellular location">
    <subcellularLocation>
        <location evidence="1">Membrane</location>
        <topology evidence="1">Multi-pass membrane protein</topology>
    </subcellularLocation>
</comment>
<feature type="transmembrane region" description="Helical" evidence="8">
    <location>
        <begin position="15"/>
        <end position="34"/>
    </location>
</feature>
<dbReference type="AlphaFoldDB" id="A0A1Y2FYV0"/>
<dbReference type="EMBL" id="MCGR01000008">
    <property type="protein sequence ID" value="ORY88731.1"/>
    <property type="molecule type" value="Genomic_DNA"/>
</dbReference>
<feature type="transmembrane region" description="Helical" evidence="8">
    <location>
        <begin position="198"/>
        <end position="217"/>
    </location>
</feature>
<dbReference type="InterPro" id="IPR044880">
    <property type="entry name" value="NCX_ion-bd_dom_sf"/>
</dbReference>
<keyword evidence="11" id="KW-1185">Reference proteome</keyword>
<feature type="region of interest" description="Disordered" evidence="7">
    <location>
        <begin position="272"/>
        <end position="297"/>
    </location>
</feature>
<feature type="transmembrane region" description="Helical" evidence="8">
    <location>
        <begin position="865"/>
        <end position="883"/>
    </location>
</feature>
<dbReference type="OrthoDB" id="407410at2759"/>
<proteinExistence type="inferred from homology"/>
<evidence type="ECO:0000256" key="5">
    <source>
        <dbReference type="ARBA" id="ARBA00022989"/>
    </source>
</evidence>
<evidence type="ECO:0000256" key="7">
    <source>
        <dbReference type="SAM" id="MobiDB-lite"/>
    </source>
</evidence>
<evidence type="ECO:0000256" key="3">
    <source>
        <dbReference type="ARBA" id="ARBA00022448"/>
    </source>
</evidence>
<dbReference type="GO" id="GO:0016020">
    <property type="term" value="C:membrane"/>
    <property type="evidence" value="ECO:0007669"/>
    <property type="project" value="UniProtKB-SubCell"/>
</dbReference>
<feature type="transmembrane region" description="Helical" evidence="8">
    <location>
        <begin position="223"/>
        <end position="248"/>
    </location>
</feature>
<feature type="transmembrane region" description="Helical" evidence="8">
    <location>
        <begin position="836"/>
        <end position="856"/>
    </location>
</feature>
<comment type="similarity">
    <text evidence="2">Belongs to the Ca(2+):cation antiporter (CaCA) (TC 2.A.19) family.</text>
</comment>
<evidence type="ECO:0000256" key="2">
    <source>
        <dbReference type="ARBA" id="ARBA00008170"/>
    </source>
</evidence>
<dbReference type="GO" id="GO:0006874">
    <property type="term" value="P:intracellular calcium ion homeostasis"/>
    <property type="evidence" value="ECO:0007669"/>
    <property type="project" value="TreeGrafter"/>
</dbReference>
<feature type="transmembrane region" description="Helical" evidence="8">
    <location>
        <begin position="889"/>
        <end position="911"/>
    </location>
</feature>
<sequence>MAILGGGRQSPTTRIWLVVVLVACIHLICYRAAWPLQRQAALSSPLSPSGSGAAAGLFKRALFGEPDGADVDEGGALIDWKAIYEGATSQQRPFLFAGMVLWLMFLFAFVGITASDFFCPNLSTIASRLGMSESVVSWRDLPRLLQWLPDVFSTFAALSHGSGSLAIGELIGAASFIVSVVAGTMCLIKPFRVSKHTFLRDVGFFTIAVAFTLGILYDSHIHLWEAFGMVGLYLIYVMVVGVGSWWIARKERREALIRAARDEYAEEARGYTDDVEEGLMPHPGHDSGRSTPHSHHSTIAASTYPFPSPTHSAPFSPALGHPHMHQSLDEDSFFAAAERGTPVTLTRSRSGSLARPVVRRAKTRSTVRPSLLGAIEFRDVVNSLREDSSARTLAVFGGLGDEQHSHATLVGPEGTLAPHLTGRQRALSHSGALTLGGLAGAAADEEGSAIRPPLAKGTPEGARRTTWTAPPQDGSGLGSYDVRGPWSETDEDDEEEGRRSPLIDLSEGVENPWHGAHGRSASRSSLHIDIPAFPSSAASTRMRSAPPSIRRTASGHSLDEDGKRIRKVPSILLTSASGDESLVQPSSVIPPGPFAVVTHRRGYRIARAVFLALFPSLQDFRDKSWVGRATALLCVPAILVLNLTLPVVDSEADDCASLEEKEARAEREESYRDYDSDDDEEQEPREGILVDTDDFTRTPPHHEHRRRSDIDRHNREEAARALHGRVIPHPETVDGVEVPSPWATTPSHTPLGEEAHEDIRQSFARFSIASENGTANHVRSSTSGTEDESTKAEGQISPPNLEVHANVLTRWLTAVQCTLGPVFCVTALLIDDLKWWYPLAALAGGLSLGSFAFYVFEHPTHPGRIVLCFVGFFVAMVWILMIVNEVVGVLQTIGHIFGLSDAILGLTVFAVGNSLGDLVANATVARMGFPSMAIAACFGGPMLNILLGIGLSGSYMVIINNYEPLHVKMGRTLVVSGIGLLVILLSTLVLVPLNGFWMNKKLGAGLILAYTCVLGVNIAVEIFL</sequence>
<feature type="compositionally biased region" description="Basic and acidic residues" evidence="7">
    <location>
        <begin position="659"/>
        <end position="674"/>
    </location>
</feature>
<dbReference type="STRING" id="106004.A0A1Y2FYV0"/>
<dbReference type="Proteomes" id="UP000193467">
    <property type="component" value="Unassembled WGS sequence"/>
</dbReference>
<evidence type="ECO:0000256" key="8">
    <source>
        <dbReference type="SAM" id="Phobius"/>
    </source>
</evidence>
<evidence type="ECO:0000313" key="11">
    <source>
        <dbReference type="Proteomes" id="UP000193467"/>
    </source>
</evidence>
<comment type="caution">
    <text evidence="10">The sequence shown here is derived from an EMBL/GenBank/DDBJ whole genome shotgun (WGS) entry which is preliminary data.</text>
</comment>
<feature type="transmembrane region" description="Helical" evidence="8">
    <location>
        <begin position="1003"/>
        <end position="1023"/>
    </location>
</feature>
<accession>A0A1Y2FYV0</accession>
<keyword evidence="3" id="KW-0813">Transport</keyword>
<evidence type="ECO:0000256" key="1">
    <source>
        <dbReference type="ARBA" id="ARBA00004141"/>
    </source>
</evidence>
<feature type="region of interest" description="Disordered" evidence="7">
    <location>
        <begin position="774"/>
        <end position="796"/>
    </location>
</feature>
<reference evidence="10 11" key="1">
    <citation type="submission" date="2016-07" db="EMBL/GenBank/DDBJ databases">
        <title>Pervasive Adenine N6-methylation of Active Genes in Fungi.</title>
        <authorList>
            <consortium name="DOE Joint Genome Institute"/>
            <person name="Mondo S.J."/>
            <person name="Dannebaum R.O."/>
            <person name="Kuo R.C."/>
            <person name="Labutti K."/>
            <person name="Haridas S."/>
            <person name="Kuo A."/>
            <person name="Salamov A."/>
            <person name="Ahrendt S.R."/>
            <person name="Lipzen A."/>
            <person name="Sullivan W."/>
            <person name="Andreopoulos W.B."/>
            <person name="Clum A."/>
            <person name="Lindquist E."/>
            <person name="Daum C."/>
            <person name="Ramamoorthy G.K."/>
            <person name="Gryganskyi A."/>
            <person name="Culley D."/>
            <person name="Magnuson J.K."/>
            <person name="James T.Y."/>
            <person name="O'Malley M.A."/>
            <person name="Stajich J.E."/>
            <person name="Spatafora J.W."/>
            <person name="Visel A."/>
            <person name="Grigoriev I.V."/>
        </authorList>
    </citation>
    <scope>NUCLEOTIDE SEQUENCE [LARGE SCALE GENOMIC DNA]</scope>
    <source>
        <strain evidence="10 11">62-1032</strain>
    </source>
</reference>
<evidence type="ECO:0000313" key="10">
    <source>
        <dbReference type="EMBL" id="ORY88731.1"/>
    </source>
</evidence>
<evidence type="ECO:0000256" key="4">
    <source>
        <dbReference type="ARBA" id="ARBA00022692"/>
    </source>
</evidence>
<keyword evidence="6 8" id="KW-0472">Membrane</keyword>
<organism evidence="10 11">
    <name type="scientific">Leucosporidium creatinivorum</name>
    <dbReference type="NCBI Taxonomy" id="106004"/>
    <lineage>
        <taxon>Eukaryota</taxon>
        <taxon>Fungi</taxon>
        <taxon>Dikarya</taxon>
        <taxon>Basidiomycota</taxon>
        <taxon>Pucciniomycotina</taxon>
        <taxon>Microbotryomycetes</taxon>
        <taxon>Leucosporidiales</taxon>
        <taxon>Leucosporidium</taxon>
    </lineage>
</organism>
<feature type="region of interest" description="Disordered" evidence="7">
    <location>
        <begin position="659"/>
        <end position="713"/>
    </location>
</feature>
<feature type="transmembrane region" description="Helical" evidence="8">
    <location>
        <begin position="970"/>
        <end position="991"/>
    </location>
</feature>
<feature type="domain" description="Sodium/calcium exchanger membrane region" evidence="9">
    <location>
        <begin position="869"/>
        <end position="1017"/>
    </location>
</feature>
<feature type="transmembrane region" description="Helical" evidence="8">
    <location>
        <begin position="94"/>
        <end position="114"/>
    </location>
</feature>